<dbReference type="SUPFAM" id="SSF47413">
    <property type="entry name" value="lambda repressor-like DNA-binding domains"/>
    <property type="match status" value="1"/>
</dbReference>
<evidence type="ECO:0000313" key="3">
    <source>
        <dbReference type="Proteomes" id="UP000187439"/>
    </source>
</evidence>
<dbReference type="Pfam" id="PF01381">
    <property type="entry name" value="HTH_3"/>
    <property type="match status" value="1"/>
</dbReference>
<protein>
    <recommendedName>
        <fullName evidence="1">HTH cro/C1-type domain-containing protein</fullName>
    </recommendedName>
</protein>
<dbReference type="InterPro" id="IPR010982">
    <property type="entry name" value="Lambda_DNA-bd_dom_sf"/>
</dbReference>
<comment type="caution">
    <text evidence="2">The sequence shown here is derived from an EMBL/GenBank/DDBJ whole genome shotgun (WGS) entry which is preliminary data.</text>
</comment>
<dbReference type="EMBL" id="MPTC01000001">
    <property type="protein sequence ID" value="OMD44290.1"/>
    <property type="molecule type" value="Genomic_DNA"/>
</dbReference>
<dbReference type="CDD" id="cd00093">
    <property type="entry name" value="HTH_XRE"/>
    <property type="match status" value="1"/>
</dbReference>
<dbReference type="AlphaFoldDB" id="A0A1R0YAA4"/>
<dbReference type="GO" id="GO:0003677">
    <property type="term" value="F:DNA binding"/>
    <property type="evidence" value="ECO:0007669"/>
    <property type="project" value="InterPro"/>
</dbReference>
<organism evidence="2 3">
    <name type="scientific">Paenibacillus odorifer</name>
    <dbReference type="NCBI Taxonomy" id="189426"/>
    <lineage>
        <taxon>Bacteria</taxon>
        <taxon>Bacillati</taxon>
        <taxon>Bacillota</taxon>
        <taxon>Bacilli</taxon>
        <taxon>Bacillales</taxon>
        <taxon>Paenibacillaceae</taxon>
        <taxon>Paenibacillus</taxon>
    </lineage>
</organism>
<dbReference type="PROSITE" id="PS50943">
    <property type="entry name" value="HTH_CROC1"/>
    <property type="match status" value="1"/>
</dbReference>
<dbReference type="Proteomes" id="UP000187439">
    <property type="component" value="Unassembled WGS sequence"/>
</dbReference>
<accession>A0A1R0YAA4</accession>
<evidence type="ECO:0000259" key="1">
    <source>
        <dbReference type="PROSITE" id="PS50943"/>
    </source>
</evidence>
<dbReference type="RefSeq" id="WP_076116652.1">
    <property type="nucleotide sequence ID" value="NZ_MPTC01000001.1"/>
</dbReference>
<dbReference type="SMART" id="SM00530">
    <property type="entry name" value="HTH_XRE"/>
    <property type="match status" value="1"/>
</dbReference>
<sequence>MSLVKSDNLRDIRTLLGMTSDDIAGLIGVSAQFIRMCETGSRKLPGQRALAIERALNVDRETLTRIGELSAHIRNVSK</sequence>
<feature type="domain" description="HTH cro/C1-type" evidence="1">
    <location>
        <begin position="9"/>
        <end position="63"/>
    </location>
</feature>
<reference evidence="2 3" key="1">
    <citation type="submission" date="2016-10" db="EMBL/GenBank/DDBJ databases">
        <title>Paenibacillus species isolates.</title>
        <authorList>
            <person name="Beno S.M."/>
        </authorList>
    </citation>
    <scope>NUCLEOTIDE SEQUENCE [LARGE SCALE GENOMIC DNA]</scope>
    <source>
        <strain evidence="2 3">FSL H7-0710</strain>
    </source>
</reference>
<evidence type="ECO:0000313" key="2">
    <source>
        <dbReference type="EMBL" id="OMD44290.1"/>
    </source>
</evidence>
<name>A0A1R0YAA4_9BACL</name>
<dbReference type="InterPro" id="IPR001387">
    <property type="entry name" value="Cro/C1-type_HTH"/>
</dbReference>
<dbReference type="Gene3D" id="1.10.260.40">
    <property type="entry name" value="lambda repressor-like DNA-binding domains"/>
    <property type="match status" value="1"/>
</dbReference>
<gene>
    <name evidence="2" type="ORF">BSK52_01815</name>
</gene>
<proteinExistence type="predicted"/>